<dbReference type="InterPro" id="IPR010982">
    <property type="entry name" value="Lambda_DNA-bd_dom_sf"/>
</dbReference>
<dbReference type="Pfam" id="PF01381">
    <property type="entry name" value="HTH_3"/>
    <property type="match status" value="1"/>
</dbReference>
<organism evidence="2">
    <name type="scientific">Siphoviridae sp. ctNs77</name>
    <dbReference type="NCBI Taxonomy" id="2825473"/>
    <lineage>
        <taxon>Viruses</taxon>
        <taxon>Duplodnaviria</taxon>
        <taxon>Heunggongvirae</taxon>
        <taxon>Uroviricota</taxon>
        <taxon>Caudoviricetes</taxon>
    </lineage>
</organism>
<evidence type="ECO:0000313" key="2">
    <source>
        <dbReference type="EMBL" id="DAE18439.1"/>
    </source>
</evidence>
<evidence type="ECO:0000259" key="1">
    <source>
        <dbReference type="PROSITE" id="PS50943"/>
    </source>
</evidence>
<accession>A0A8S5QGQ0</accession>
<name>A0A8S5QGQ0_9CAUD</name>
<proteinExistence type="predicted"/>
<feature type="domain" description="HTH cro/C1-type" evidence="1">
    <location>
        <begin position="1"/>
        <end position="41"/>
    </location>
</feature>
<dbReference type="EMBL" id="BK015656">
    <property type="protein sequence ID" value="DAE18439.1"/>
    <property type="molecule type" value="Genomic_DNA"/>
</dbReference>
<dbReference type="CDD" id="cd00093">
    <property type="entry name" value="HTH_XRE"/>
    <property type="match status" value="1"/>
</dbReference>
<dbReference type="SUPFAM" id="SSF47413">
    <property type="entry name" value="lambda repressor-like DNA-binding domains"/>
    <property type="match status" value="1"/>
</dbReference>
<dbReference type="PROSITE" id="PS50943">
    <property type="entry name" value="HTH_CROC1"/>
    <property type="match status" value="1"/>
</dbReference>
<protein>
    <submittedName>
        <fullName evidence="2">Helix-turn-helix XRE-family like protein</fullName>
    </submittedName>
</protein>
<dbReference type="GO" id="GO:0003677">
    <property type="term" value="F:DNA binding"/>
    <property type="evidence" value="ECO:0007669"/>
    <property type="project" value="InterPro"/>
</dbReference>
<reference evidence="2" key="1">
    <citation type="journal article" date="2021" name="Proc. Natl. Acad. Sci. U.S.A.">
        <title>A Catalog of Tens of Thousands of Viruses from Human Metagenomes Reveals Hidden Associations with Chronic Diseases.</title>
        <authorList>
            <person name="Tisza M.J."/>
            <person name="Buck C.B."/>
        </authorList>
    </citation>
    <scope>NUCLEOTIDE SEQUENCE</scope>
    <source>
        <strain evidence="2">CtNs77</strain>
    </source>
</reference>
<dbReference type="InterPro" id="IPR001387">
    <property type="entry name" value="Cro/C1-type_HTH"/>
</dbReference>
<dbReference type="Gene3D" id="1.10.260.40">
    <property type="entry name" value="lambda repressor-like DNA-binding domains"/>
    <property type="match status" value="1"/>
</dbReference>
<sequence length="45" mass="5060">MAGLLGVSVQTYNTWENNFKKLSIEKAKKVASILNASLDEIYIEE</sequence>